<reference evidence="3" key="1">
    <citation type="submission" date="2022-08" db="EMBL/GenBank/DDBJ databases">
        <title>Complete Genome Sequences of 2 Bosea sp. soil isolates.</title>
        <authorList>
            <person name="Alvarez Arevalo M."/>
            <person name="Sterndorff E.B."/>
            <person name="Faurdal D."/>
            <person name="Joergensen T.S."/>
            <person name="Weber T."/>
        </authorList>
    </citation>
    <scope>NUCLEOTIDE SEQUENCE</scope>
    <source>
        <strain evidence="3">NBC_00436</strain>
    </source>
</reference>
<dbReference type="InterPro" id="IPR019999">
    <property type="entry name" value="Anth_synth_I-like"/>
</dbReference>
<dbReference type="PANTHER" id="PTHR11236">
    <property type="entry name" value="AMINOBENZOATE/ANTHRANILATE SYNTHASE"/>
    <property type="match status" value="1"/>
</dbReference>
<organism evidence="3">
    <name type="scientific">Bosea sp. NBC_00436</name>
    <dbReference type="NCBI Taxonomy" id="2969620"/>
    <lineage>
        <taxon>Bacteria</taxon>
        <taxon>Pseudomonadati</taxon>
        <taxon>Pseudomonadota</taxon>
        <taxon>Alphaproteobacteria</taxon>
        <taxon>Hyphomicrobiales</taxon>
        <taxon>Boseaceae</taxon>
        <taxon>Bosea</taxon>
    </lineage>
</organism>
<dbReference type="InterPro" id="IPR015890">
    <property type="entry name" value="Chorismate_C"/>
</dbReference>
<dbReference type="SUPFAM" id="SSF56322">
    <property type="entry name" value="ADC synthase"/>
    <property type="match status" value="1"/>
</dbReference>
<evidence type="ECO:0000259" key="2">
    <source>
        <dbReference type="Pfam" id="PF00425"/>
    </source>
</evidence>
<proteinExistence type="predicted"/>
<accession>A0A9E8CSG4</accession>
<name>A0A9E8CSG4_9HYPH</name>
<gene>
    <name evidence="3" type="ORF">NWE54_26180</name>
</gene>
<dbReference type="PRINTS" id="PR00095">
    <property type="entry name" value="ANTSNTHASEI"/>
</dbReference>
<sequence>MIEAAQGLEVLIDELGTRQGLLLRCNFAFPGRYRPHWLGFVDPPLRLSLRADRLSCRALNARGSILLPAIATAFAQGGIADLQSGPDALEGRLATGETLFNTLRSLVSGFGSDDPHLGLFGPFGFDLAFHTLGLERRARPQADHDDMVLYLPDRIVVADHPETGLAKVVSYDFAVGLRSTAGLPRTGSASTLGNQTAAAPSAQPYADMVRRAVETCRSGELFEVVLAQTFRRELPAGPDALFRLLDRINPSPYEFLANLGTEALVGASPEMFVRVEGRRVESCPISGTIRRGDDVIADAERALELLNSAKAAAELTMCTDIDRDDKAGLCEPGSIRLLGRRQIETYSHLLHTVDHVEGILRPGRDAIDAFRAHVWAVTLTGAPRREAIAFIDANETAPRRWYGGAIGRLGFDGRMDTGIVLRSMRLAGGTAEITVGATILHSSDPADEERETVTKAGALLRTLDLASTQAAQPEVAPSPGGAARTDGSTRMPVTILGGAPFAQTLEALLRSAGAEVTLRPLAAGTQGEANGGAYVVSPDLSDAALDSARIILAELLAAGRPVLALGHGMVALAQLFGAKAEPASTPRHGERVLAQPSAGPSWLLPNRAEPFVVGCYHRRTVLSSQVPDALRMVARGDTNEVLALEHETLPIGGLLFRPESLLTHGSEGPVRAFLQRAEGVLLKAR</sequence>
<dbReference type="Gene3D" id="3.60.120.10">
    <property type="entry name" value="Anthranilate synthase"/>
    <property type="match status" value="1"/>
</dbReference>
<protein>
    <submittedName>
        <fullName evidence="3">Chorismate-binding protein</fullName>
    </submittedName>
</protein>
<feature type="domain" description="Glutamine amidotransferase" evidence="1">
    <location>
        <begin position="501"/>
        <end position="674"/>
    </location>
</feature>
<dbReference type="InterPro" id="IPR017926">
    <property type="entry name" value="GATASE"/>
</dbReference>
<dbReference type="PANTHER" id="PTHR11236:SF9">
    <property type="entry name" value="ANTHRANILATE SYNTHASE COMPONENT 1"/>
    <property type="match status" value="1"/>
</dbReference>
<dbReference type="InterPro" id="IPR005801">
    <property type="entry name" value="ADC_synthase"/>
</dbReference>
<evidence type="ECO:0000313" key="3">
    <source>
        <dbReference type="EMBL" id="UZF87193.1"/>
    </source>
</evidence>
<dbReference type="Pfam" id="PF00425">
    <property type="entry name" value="Chorismate_bind"/>
    <property type="match status" value="1"/>
</dbReference>
<feature type="domain" description="Chorismate-utilising enzyme C-terminal" evidence="2">
    <location>
        <begin position="202"/>
        <end position="455"/>
    </location>
</feature>
<dbReference type="InterPro" id="IPR029062">
    <property type="entry name" value="Class_I_gatase-like"/>
</dbReference>
<dbReference type="SUPFAM" id="SSF52317">
    <property type="entry name" value="Class I glutamine amidotransferase-like"/>
    <property type="match status" value="1"/>
</dbReference>
<dbReference type="Gene3D" id="3.40.50.880">
    <property type="match status" value="1"/>
</dbReference>
<evidence type="ECO:0000259" key="1">
    <source>
        <dbReference type="Pfam" id="PF00117"/>
    </source>
</evidence>
<dbReference type="Pfam" id="PF00117">
    <property type="entry name" value="GATase"/>
    <property type="match status" value="1"/>
</dbReference>
<dbReference type="EMBL" id="CP102774">
    <property type="protein sequence ID" value="UZF87193.1"/>
    <property type="molecule type" value="Genomic_DNA"/>
</dbReference>
<dbReference type="GO" id="GO:0000162">
    <property type="term" value="P:L-tryptophan biosynthetic process"/>
    <property type="evidence" value="ECO:0007669"/>
    <property type="project" value="TreeGrafter"/>
</dbReference>
<dbReference type="AlphaFoldDB" id="A0A9E8CSG4"/>